<comment type="caution">
    <text evidence="2">The sequence shown here is derived from an EMBL/GenBank/DDBJ whole genome shotgun (WGS) entry which is preliminary data.</text>
</comment>
<feature type="compositionally biased region" description="Polar residues" evidence="1">
    <location>
        <begin position="995"/>
        <end position="1017"/>
    </location>
</feature>
<gene>
    <name evidence="2" type="ORF">JKF63_07405</name>
</gene>
<proteinExistence type="predicted"/>
<dbReference type="GeneID" id="94293421"/>
<dbReference type="RefSeq" id="XP_067759654.1">
    <property type="nucleotide sequence ID" value="XM_067903344.1"/>
</dbReference>
<dbReference type="AlphaFoldDB" id="A0A836YJK0"/>
<feature type="region of interest" description="Disordered" evidence="1">
    <location>
        <begin position="29"/>
        <end position="104"/>
    </location>
</feature>
<name>A0A836YJK0_9TRYP</name>
<dbReference type="Proteomes" id="UP000674318">
    <property type="component" value="Unassembled WGS sequence"/>
</dbReference>
<feature type="region of interest" description="Disordered" evidence="1">
    <location>
        <begin position="476"/>
        <end position="505"/>
    </location>
</feature>
<feature type="compositionally biased region" description="Basic and acidic residues" evidence="1">
    <location>
        <begin position="879"/>
        <end position="890"/>
    </location>
</feature>
<feature type="compositionally biased region" description="Polar residues" evidence="1">
    <location>
        <begin position="658"/>
        <end position="675"/>
    </location>
</feature>
<reference evidence="2 3" key="1">
    <citation type="submission" date="2021-02" db="EMBL/GenBank/DDBJ databases">
        <title>Porcisia hertigi Genome sequencing and assembly.</title>
        <authorList>
            <person name="Almutairi H."/>
            <person name="Gatherer D."/>
        </authorList>
    </citation>
    <scope>NUCLEOTIDE SEQUENCE [LARGE SCALE GENOMIC DNA]</scope>
    <source>
        <strain evidence="2 3">C119</strain>
    </source>
</reference>
<feature type="region of interest" description="Disordered" evidence="1">
    <location>
        <begin position="861"/>
        <end position="900"/>
    </location>
</feature>
<feature type="compositionally biased region" description="Low complexity" evidence="1">
    <location>
        <begin position="279"/>
        <end position="297"/>
    </location>
</feature>
<evidence type="ECO:0000256" key="1">
    <source>
        <dbReference type="SAM" id="MobiDB-lite"/>
    </source>
</evidence>
<dbReference type="KEGG" id="phet:94293421"/>
<feature type="region of interest" description="Disordered" evidence="1">
    <location>
        <begin position="144"/>
        <end position="188"/>
    </location>
</feature>
<evidence type="ECO:0000313" key="3">
    <source>
        <dbReference type="Proteomes" id="UP000674318"/>
    </source>
</evidence>
<feature type="compositionally biased region" description="Polar residues" evidence="1">
    <location>
        <begin position="967"/>
        <end position="983"/>
    </location>
</feature>
<dbReference type="EMBL" id="JAFJZO010000005">
    <property type="protein sequence ID" value="KAG5511442.1"/>
    <property type="molecule type" value="Genomic_DNA"/>
</dbReference>
<feature type="compositionally biased region" description="Polar residues" evidence="1">
    <location>
        <begin position="623"/>
        <end position="646"/>
    </location>
</feature>
<feature type="region of interest" description="Disordered" evidence="1">
    <location>
        <begin position="947"/>
        <end position="1044"/>
    </location>
</feature>
<feature type="compositionally biased region" description="Polar residues" evidence="1">
    <location>
        <begin position="1035"/>
        <end position="1044"/>
    </location>
</feature>
<feature type="region of interest" description="Disordered" evidence="1">
    <location>
        <begin position="277"/>
        <end position="341"/>
    </location>
</feature>
<feature type="compositionally biased region" description="Low complexity" evidence="1">
    <location>
        <begin position="70"/>
        <end position="104"/>
    </location>
</feature>
<evidence type="ECO:0000313" key="2">
    <source>
        <dbReference type="EMBL" id="KAG5511442.1"/>
    </source>
</evidence>
<organism evidence="2 3">
    <name type="scientific">Porcisia hertigi</name>
    <dbReference type="NCBI Taxonomy" id="2761500"/>
    <lineage>
        <taxon>Eukaryota</taxon>
        <taxon>Discoba</taxon>
        <taxon>Euglenozoa</taxon>
        <taxon>Kinetoplastea</taxon>
        <taxon>Metakinetoplastina</taxon>
        <taxon>Trypanosomatida</taxon>
        <taxon>Trypanosomatidae</taxon>
        <taxon>Leishmaniinae</taxon>
        <taxon>Porcisia</taxon>
    </lineage>
</organism>
<dbReference type="OrthoDB" id="267946at2759"/>
<sequence length="1275" mass="132434">MWPTAADAAAPPTITIGAALLPMGDSRAGQELTAPTWGAHQQQTRTVITSPSPPMSTCRRLSYNSAKTCSNSRSRMRASSSPVGPSPSRHRPSSQQPPHQQHFWQKRVTVTEVDSTTVDRCPSAVASGDGVVDVVVAGACAKQKDSPIAEEPRSPLIRIGPSATLSSPEAAPADAATQVTAGPNHSAAAEARARPLSCESGAAGFATLEAAHIAPDACEVKSSDGDASPFSLVLTHRTLSSKATTEGDGSASLRSVPVPQSTTAAVTMMHGQVAGINNLSSPSSAAASPRAAAPRSLPARRHSTGATAPTSSGVPVAQSQPRHAAPPPKPRRSRSGSSGVRGAGITLISTLFQPAPTLRNIAVGVPSPFSAGQLVMPRRPQLQPPVGPAGNGAGGAGSKQKTTATIITAAHQRAPGVAAAQDRLQLPRRSRLARTPSTDHVTRGDSARNAVSYASSSLSKRRPSIIAHGGFAEAPVGQATVQRSSRRRRSSTPSEPLPIYTAQGTAGGMTLMGRSELLRPGKGIPAVVPATSGSAAPHQHFLRSNSAPVHHPRWVNSRASAAVPSHVTSRGLRAASGSTAPAVEPSPFLRSASVTSVRQRRSHATTTATCPASGSAPVLKLTRSASMRSVPRRSQSCDRTSATARSRSAGKGEWASLHTATAPTTSRASNVSVPSTAWRGNAGVTRPTINGTAGAAGTRVRPVVSTATGAATGSRRLVGRQPRNAGGLNVVSATPSSMVSMEETKAFLQDFERLNQRELALFGTLLATVASEQQKRGIAKDAAPRVDKADAGMASPTGVITSLKDVSVWMCKRTAPKTSNQEEKHAEKTSDAPRPPPTPEEPGVGVQCVSQADEELIVLVRRSHSRSPTAHALTPLSETRPKADPQHQKQAEGMPPPQPVELIRRGENKNDRTVANEPALLRHPLPCLYGEQDTVVAGCPDNGGAVVVYPGSRSPSPTPPPPPPPANATTLGKENDQQTRSFNSSIRASVLSSSLPTRTTATGAGASQKQPVRTSPTARDGIHSGGKLRPRDPTETNTPANRSVSKAALEVEVAAAMSMSIPIVYKEPPANAAASMHSRRPSDGAHGTQGAGRRRCNLNGDRHLSPAPSPRRQLSVASYTDIMRCHGPHWLEGSHDRGGVNWKEERARLAENPNAADAPVSLPSPSPTVSEAAAPLAALKKAKELAAEQAAAVRAEARAADKSYKTAMPGPSTSLSVISSAASSTSDRVSTGRQSIHCANGEATEISTVRVTASQLRLLIESSRSEANIARYQPP</sequence>
<feature type="compositionally biased region" description="Low complexity" evidence="1">
    <location>
        <begin position="984"/>
        <end position="994"/>
    </location>
</feature>
<feature type="compositionally biased region" description="Pro residues" evidence="1">
    <location>
        <begin position="956"/>
        <end position="966"/>
    </location>
</feature>
<feature type="compositionally biased region" description="Basic and acidic residues" evidence="1">
    <location>
        <begin position="820"/>
        <end position="831"/>
    </location>
</feature>
<feature type="compositionally biased region" description="Polar residues" evidence="1">
    <location>
        <begin position="304"/>
        <end position="321"/>
    </location>
</feature>
<feature type="compositionally biased region" description="Polar residues" evidence="1">
    <location>
        <begin position="39"/>
        <end position="50"/>
    </location>
</feature>
<keyword evidence="3" id="KW-1185">Reference proteome</keyword>
<feature type="compositionally biased region" description="Low complexity" evidence="1">
    <location>
        <begin position="170"/>
        <end position="181"/>
    </location>
</feature>
<accession>A0A836YJK0</accession>
<feature type="region of interest" description="Disordered" evidence="1">
    <location>
        <begin position="591"/>
        <end position="697"/>
    </location>
</feature>
<feature type="region of interest" description="Disordered" evidence="1">
    <location>
        <begin position="427"/>
        <end position="459"/>
    </location>
</feature>
<feature type="region of interest" description="Disordered" evidence="1">
    <location>
        <begin position="1072"/>
        <end position="1113"/>
    </location>
</feature>
<protein>
    <submittedName>
        <fullName evidence="2">Uncharacterized protein</fullName>
    </submittedName>
</protein>
<feature type="compositionally biased region" description="Basic and acidic residues" evidence="1">
    <location>
        <begin position="144"/>
        <end position="153"/>
    </location>
</feature>
<feature type="region of interest" description="Disordered" evidence="1">
    <location>
        <begin position="814"/>
        <end position="846"/>
    </location>
</feature>